<reference evidence="2" key="1">
    <citation type="journal article" date="2015" name="Nat. Genet.">
        <title>The genome and transcriptome of the zoonotic hookworm Ancylostoma ceylanicum identify infection-specific gene families.</title>
        <authorList>
            <person name="Schwarz E.M."/>
            <person name="Hu Y."/>
            <person name="Antoshechkin I."/>
            <person name="Miller M.M."/>
            <person name="Sternberg P.W."/>
            <person name="Aroian R.V."/>
        </authorList>
    </citation>
    <scope>NUCLEOTIDE SEQUENCE</scope>
    <source>
        <strain evidence="2">HY135</strain>
    </source>
</reference>
<dbReference type="Proteomes" id="UP000024635">
    <property type="component" value="Unassembled WGS sequence"/>
</dbReference>
<protein>
    <submittedName>
        <fullName evidence="1">Uncharacterized protein</fullName>
    </submittedName>
</protein>
<accession>A0A016SKB6</accession>
<name>A0A016SKB6_9BILA</name>
<gene>
    <name evidence="1" type="primary">Acey_s0214.g2343</name>
    <name evidence="1" type="ORF">Y032_0214g2343</name>
</gene>
<proteinExistence type="predicted"/>
<comment type="caution">
    <text evidence="1">The sequence shown here is derived from an EMBL/GenBank/DDBJ whole genome shotgun (WGS) entry which is preliminary data.</text>
</comment>
<keyword evidence="2" id="KW-1185">Reference proteome</keyword>
<evidence type="ECO:0000313" key="1">
    <source>
        <dbReference type="EMBL" id="EYB90806.1"/>
    </source>
</evidence>
<dbReference type="EMBL" id="JARK01001550">
    <property type="protein sequence ID" value="EYB90806.1"/>
    <property type="molecule type" value="Genomic_DNA"/>
</dbReference>
<evidence type="ECO:0000313" key="2">
    <source>
        <dbReference type="Proteomes" id="UP000024635"/>
    </source>
</evidence>
<sequence>MTSHLRQQNLFGSSLRLGSVAFGSRLSNWAGSANEVLKNCTKLAAALKSNAILISPRLPKTSGLRHFPVVETRKSEVQKTPEYRKFRKSEVGIPLIPA</sequence>
<dbReference type="AlphaFoldDB" id="A0A016SKB6"/>
<organism evidence="1 2">
    <name type="scientific">Ancylostoma ceylanicum</name>
    <dbReference type="NCBI Taxonomy" id="53326"/>
    <lineage>
        <taxon>Eukaryota</taxon>
        <taxon>Metazoa</taxon>
        <taxon>Ecdysozoa</taxon>
        <taxon>Nematoda</taxon>
        <taxon>Chromadorea</taxon>
        <taxon>Rhabditida</taxon>
        <taxon>Rhabditina</taxon>
        <taxon>Rhabditomorpha</taxon>
        <taxon>Strongyloidea</taxon>
        <taxon>Ancylostomatidae</taxon>
        <taxon>Ancylostomatinae</taxon>
        <taxon>Ancylostoma</taxon>
    </lineage>
</organism>